<reference evidence="1 2" key="1">
    <citation type="submission" date="2020-08" db="EMBL/GenBank/DDBJ databases">
        <title>Genomic Encyclopedia of Type Strains, Phase IV (KMG-IV): sequencing the most valuable type-strain genomes for metagenomic binning, comparative biology and taxonomic classification.</title>
        <authorList>
            <person name="Goeker M."/>
        </authorList>
    </citation>
    <scope>NUCLEOTIDE SEQUENCE [LARGE SCALE GENOMIC DNA]</scope>
    <source>
        <strain evidence="1 2">DSM 17507</strain>
    </source>
</reference>
<proteinExistence type="predicted"/>
<dbReference type="AlphaFoldDB" id="A0A7W7ET55"/>
<dbReference type="EMBL" id="JACHOA010000001">
    <property type="protein sequence ID" value="MBB4612634.1"/>
    <property type="molecule type" value="Genomic_DNA"/>
</dbReference>
<evidence type="ECO:0000313" key="1">
    <source>
        <dbReference type="EMBL" id="MBB4612634.1"/>
    </source>
</evidence>
<organism evidence="1 2">
    <name type="scientific">Novosphingobium taihuense</name>
    <dbReference type="NCBI Taxonomy" id="260085"/>
    <lineage>
        <taxon>Bacteria</taxon>
        <taxon>Pseudomonadati</taxon>
        <taxon>Pseudomonadota</taxon>
        <taxon>Alphaproteobacteria</taxon>
        <taxon>Sphingomonadales</taxon>
        <taxon>Sphingomonadaceae</taxon>
        <taxon>Novosphingobium</taxon>
    </lineage>
</organism>
<gene>
    <name evidence="1" type="ORF">GGR37_000880</name>
</gene>
<dbReference type="Proteomes" id="UP000538566">
    <property type="component" value="Unassembled WGS sequence"/>
</dbReference>
<evidence type="ECO:0000313" key="2">
    <source>
        <dbReference type="Proteomes" id="UP000538566"/>
    </source>
</evidence>
<dbReference type="OrthoDB" id="7508926at2"/>
<accession>A0A7W7ET55</accession>
<comment type="caution">
    <text evidence="1">The sequence shown here is derived from an EMBL/GenBank/DDBJ whole genome shotgun (WGS) entry which is preliminary data.</text>
</comment>
<keyword evidence="2" id="KW-1185">Reference proteome</keyword>
<sequence length="65" mass="7416">MCLYRFVTPHRTGKWYPDLLTAQRQAFAIGAGFLDERTGVFYAYKHTRMETQEAVMPSGTEDLAA</sequence>
<dbReference type="RefSeq" id="WP_144901252.1">
    <property type="nucleotide sequence ID" value="NZ_JACHOA010000001.1"/>
</dbReference>
<protein>
    <submittedName>
        <fullName evidence="1">Uncharacterized protein</fullName>
    </submittedName>
</protein>
<name>A0A7W7ET55_9SPHN</name>